<protein>
    <submittedName>
        <fullName evidence="4">Cilia and flagella associated protein 58</fullName>
    </submittedName>
</protein>
<organism evidence="4 5">
    <name type="scientific">Laticauda laticaudata</name>
    <name type="common">Blue-ringed sea krait</name>
    <name type="synonym">Blue-lipped sea krait</name>
    <dbReference type="NCBI Taxonomy" id="8630"/>
    <lineage>
        <taxon>Eukaryota</taxon>
        <taxon>Metazoa</taxon>
        <taxon>Chordata</taxon>
        <taxon>Craniata</taxon>
        <taxon>Vertebrata</taxon>
        <taxon>Euteleostomi</taxon>
        <taxon>Lepidosauria</taxon>
        <taxon>Squamata</taxon>
        <taxon>Bifurcata</taxon>
        <taxon>Unidentata</taxon>
        <taxon>Episquamata</taxon>
        <taxon>Toxicofera</taxon>
        <taxon>Serpentes</taxon>
        <taxon>Colubroidea</taxon>
        <taxon>Elapidae</taxon>
        <taxon>Laticaudinae</taxon>
        <taxon>Laticauda</taxon>
    </lineage>
</organism>
<dbReference type="Pfam" id="PF21771">
    <property type="entry name" value="CFAP58_CC"/>
    <property type="match status" value="1"/>
</dbReference>
<feature type="coiled-coil region" evidence="2">
    <location>
        <begin position="106"/>
        <end position="563"/>
    </location>
</feature>
<dbReference type="PANTHER" id="PTHR32083">
    <property type="entry name" value="CILIA AND FLAGELLA-ASSOCIATED PROTEIN 58-RELATED"/>
    <property type="match status" value="1"/>
</dbReference>
<evidence type="ECO:0000256" key="1">
    <source>
        <dbReference type="ARBA" id="ARBA00023054"/>
    </source>
</evidence>
<reference evidence="4" key="1">
    <citation type="submission" date="2025-08" db="UniProtKB">
        <authorList>
            <consortium name="Ensembl"/>
        </authorList>
    </citation>
    <scope>IDENTIFICATION</scope>
</reference>
<dbReference type="PANTHER" id="PTHR32083:SF31">
    <property type="entry name" value="CILIA- AND FLAGELLA-ASSOCIATED PROTEIN 58"/>
    <property type="match status" value="1"/>
</dbReference>
<dbReference type="GeneTree" id="ENSGT00530000063534"/>
<dbReference type="InterPro" id="IPR049270">
    <property type="entry name" value="CFAP58_CC"/>
</dbReference>
<evidence type="ECO:0000259" key="3">
    <source>
        <dbReference type="Pfam" id="PF21771"/>
    </source>
</evidence>
<dbReference type="GO" id="GO:0005856">
    <property type="term" value="C:cytoskeleton"/>
    <property type="evidence" value="ECO:0007669"/>
    <property type="project" value="TreeGrafter"/>
</dbReference>
<evidence type="ECO:0000313" key="4">
    <source>
        <dbReference type="Ensembl" id="ENSLLTP00000018843.1"/>
    </source>
</evidence>
<accession>A0A8C5SKE4</accession>
<proteinExistence type="predicted"/>
<evidence type="ECO:0000256" key="2">
    <source>
        <dbReference type="SAM" id="Coils"/>
    </source>
</evidence>
<sequence>MAEEKYDKPVIEENVFEALEKDFQEVISELTGDQSLEKFRVEYEKLHAVLKKSYENEKRLMAKCRELNAEIVVNSAKVATALKLSQDDQTTITSLKREIEKAWKMVDAAYDKEQKAKETIMSLKEEIMNLTKLVEQGSGLSLGQEHNLRELLKFKEEVTKERDQLLAEVVKLRDSVANMSDQQQEAEKTKLEAESTIAQLHQEIQMRQNEASRETRKKEKMERELKQLQNELELKIADIKTMQQGLNKSKEELLKCEQQLKEQKTREDEVSQMRQEIGKLTKMREVMQRKLRVVEENKTQAECERDTLKNQIAGLEKELEAAKKQAEVDKKAIDELVRERDILNKNLLKAASVTQKQMNLVKLHEQSKKNLEEEIQNYKDEAQKQRKIIFQLEKERDRYINEASDLTQKVLHHMEDIKLREMQIFDYKKKIAESETKLKQQQNLYEAVRSDRNLYSKNLIEAQDEINEMRKKLKIMTHQVDQLKEEISVKEAALVKVHLDHQRIEKEKEALKGELLKMRQQAIETKHFIEKQEEEERKLLKIISEADAERLRQKKELDQVISERDILGSQLVRRNDELALLYEKIKIQQSILNKGEMQYRQRIEDIRLLKLEIKKLRREKAILGKSVANVEELRQEVYHMQKELLKERTRCRALEEELENPMNVHRWRKLEASDPSTYELIQKIHALQKRLINKTEEVVEKELLLQVHLTSNVSNMPFDIACDSIPDY</sequence>
<feature type="domain" description="Cilia- and flagella-associated protein 58 central coiled coil" evidence="3">
    <location>
        <begin position="320"/>
        <end position="624"/>
    </location>
</feature>
<name>A0A8C5SKE4_LATLA</name>
<keyword evidence="1 2" id="KW-0175">Coiled coil</keyword>
<reference evidence="4" key="2">
    <citation type="submission" date="2025-09" db="UniProtKB">
        <authorList>
            <consortium name="Ensembl"/>
        </authorList>
    </citation>
    <scope>IDENTIFICATION</scope>
</reference>
<evidence type="ECO:0000313" key="5">
    <source>
        <dbReference type="Proteomes" id="UP000694406"/>
    </source>
</evidence>
<dbReference type="AlphaFoldDB" id="A0A8C5SKE4"/>
<keyword evidence="5" id="KW-1185">Reference proteome</keyword>
<feature type="coiled-coil region" evidence="2">
    <location>
        <begin position="599"/>
        <end position="633"/>
    </location>
</feature>
<dbReference type="Proteomes" id="UP000694406">
    <property type="component" value="Unplaced"/>
</dbReference>
<gene>
    <name evidence="4" type="primary">CFAP58</name>
</gene>
<dbReference type="Ensembl" id="ENSLLTT00000019542.1">
    <property type="protein sequence ID" value="ENSLLTP00000018843.1"/>
    <property type="gene ID" value="ENSLLTG00000014205.1"/>
</dbReference>